<dbReference type="Proteomes" id="UP001303899">
    <property type="component" value="Unassembled WGS sequence"/>
</dbReference>
<reference evidence="1 2" key="1">
    <citation type="submission" date="2023-12" db="EMBL/GenBank/DDBJ databases">
        <title>Novel species of the genus Arcicella isolated from rivers.</title>
        <authorList>
            <person name="Lu H."/>
        </authorList>
    </citation>
    <scope>NUCLEOTIDE SEQUENCE [LARGE SCALE GENOMIC DNA]</scope>
    <source>
        <strain evidence="1 2">DC2W</strain>
    </source>
</reference>
<gene>
    <name evidence="1" type="ORF">VB776_04140</name>
</gene>
<keyword evidence="2" id="KW-1185">Reference proteome</keyword>
<name>A0ABU5S0U0_9BACT</name>
<comment type="caution">
    <text evidence="1">The sequence shown here is derived from an EMBL/GenBank/DDBJ whole genome shotgun (WGS) entry which is preliminary data.</text>
</comment>
<sequence length="227" mass="26844">MFSESAQKIIDERFGGDAKAFVQAHIQSRRSALNWNDIITSEKIFPEYASTVEDIIERLLGYSPPTYLTLPYESFLRTVVYGYHNGSISPDEMLEQSEEYIKLIRNKDMEDYSYLYHSRDEYQQYFDYLPEYKEIVKNRLTKFLGYEPKLEHSVVAEILTRECFVQDRFILQEGILSQADIRAITIIKYREVLIELGKEEADKSPLIAMELRYRVLNTRNYNKNINN</sequence>
<dbReference type="RefSeq" id="WP_323326305.1">
    <property type="nucleotide sequence ID" value="NZ_JAYGIL010000004.1"/>
</dbReference>
<evidence type="ECO:0000313" key="2">
    <source>
        <dbReference type="Proteomes" id="UP001303899"/>
    </source>
</evidence>
<evidence type="ECO:0000313" key="1">
    <source>
        <dbReference type="EMBL" id="MEA5402091.1"/>
    </source>
</evidence>
<organism evidence="1 2">
    <name type="scientific">Arcicella gelida</name>
    <dbReference type="NCBI Taxonomy" id="2984195"/>
    <lineage>
        <taxon>Bacteria</taxon>
        <taxon>Pseudomonadati</taxon>
        <taxon>Bacteroidota</taxon>
        <taxon>Cytophagia</taxon>
        <taxon>Cytophagales</taxon>
        <taxon>Flectobacillaceae</taxon>
        <taxon>Arcicella</taxon>
    </lineage>
</organism>
<accession>A0ABU5S0U0</accession>
<protein>
    <submittedName>
        <fullName evidence="1">Uncharacterized protein</fullName>
    </submittedName>
</protein>
<proteinExistence type="predicted"/>
<dbReference type="EMBL" id="JAYGIL010000004">
    <property type="protein sequence ID" value="MEA5402091.1"/>
    <property type="molecule type" value="Genomic_DNA"/>
</dbReference>